<sequence length="130" mass="14147">MVLVAAPAPAEDTPARAAAQAVLPRRFAATVPTAVTGVAFDRNRILHYEVVGVKGATIPSEYMWRPMEASRYTVTENDLAELYRRAGAFDPHSARAVRTVRGVAVTVTRLVDESNNLATIWVGEEPPPFD</sequence>
<keyword evidence="2" id="KW-1185">Reference proteome</keyword>
<proteinExistence type="predicted"/>
<protein>
    <submittedName>
        <fullName evidence="1">Uncharacterized protein</fullName>
    </submittedName>
</protein>
<accession>A0ABP9XHC7</accession>
<dbReference type="EMBL" id="BAABRV010000006">
    <property type="protein sequence ID" value="GAA5534321.1"/>
    <property type="molecule type" value="Genomic_DNA"/>
</dbReference>
<comment type="caution">
    <text evidence="1">The sequence shown here is derived from an EMBL/GenBank/DDBJ whole genome shotgun (WGS) entry which is preliminary data.</text>
</comment>
<organism evidence="1 2">
    <name type="scientific">Deinococcus aluminii</name>
    <dbReference type="NCBI Taxonomy" id="1656885"/>
    <lineage>
        <taxon>Bacteria</taxon>
        <taxon>Thermotogati</taxon>
        <taxon>Deinococcota</taxon>
        <taxon>Deinococci</taxon>
        <taxon>Deinococcales</taxon>
        <taxon>Deinococcaceae</taxon>
        <taxon>Deinococcus</taxon>
    </lineage>
</organism>
<dbReference type="Proteomes" id="UP001404956">
    <property type="component" value="Unassembled WGS sequence"/>
</dbReference>
<name>A0ABP9XHC7_9DEIO</name>
<gene>
    <name evidence="1" type="ORF">Dalu01_02729</name>
</gene>
<evidence type="ECO:0000313" key="2">
    <source>
        <dbReference type="Proteomes" id="UP001404956"/>
    </source>
</evidence>
<reference evidence="1 2" key="1">
    <citation type="submission" date="2024-02" db="EMBL/GenBank/DDBJ databases">
        <title>Deinococcus aluminii NBRC 112889.</title>
        <authorList>
            <person name="Ichikawa N."/>
            <person name="Katano-Makiyama Y."/>
            <person name="Hidaka K."/>
        </authorList>
    </citation>
    <scope>NUCLEOTIDE SEQUENCE [LARGE SCALE GENOMIC DNA]</scope>
    <source>
        <strain evidence="1 2">NBRC 112889</strain>
    </source>
</reference>
<evidence type="ECO:0000313" key="1">
    <source>
        <dbReference type="EMBL" id="GAA5534321.1"/>
    </source>
</evidence>